<dbReference type="EMBL" id="WTYM01000036">
    <property type="protein sequence ID" value="MXO59676.1"/>
    <property type="molecule type" value="Genomic_DNA"/>
</dbReference>
<dbReference type="PANTHER" id="PTHR43364:SF6">
    <property type="entry name" value="OXIDOREDUCTASE-RELATED"/>
    <property type="match status" value="1"/>
</dbReference>
<dbReference type="Pfam" id="PF00248">
    <property type="entry name" value="Aldo_ket_red"/>
    <property type="match status" value="1"/>
</dbReference>
<dbReference type="PRINTS" id="PR00069">
    <property type="entry name" value="ALDKETRDTASE"/>
</dbReference>
<comment type="caution">
    <text evidence="2">The sequence shown here is derived from an EMBL/GenBank/DDBJ whole genome shotgun (WGS) entry which is preliminary data.</text>
</comment>
<dbReference type="InterPro" id="IPR050523">
    <property type="entry name" value="AKR_Detox_Biosynth"/>
</dbReference>
<dbReference type="PANTHER" id="PTHR43364">
    <property type="entry name" value="NADH-SPECIFIC METHYLGLYOXAL REDUCTASE-RELATED"/>
    <property type="match status" value="1"/>
</dbReference>
<evidence type="ECO:0000313" key="3">
    <source>
        <dbReference type="Proteomes" id="UP000433652"/>
    </source>
</evidence>
<accession>A0A6I4SXU2</accession>
<dbReference type="GO" id="GO:0005829">
    <property type="term" value="C:cytosol"/>
    <property type="evidence" value="ECO:0007669"/>
    <property type="project" value="TreeGrafter"/>
</dbReference>
<dbReference type="SUPFAM" id="SSF51430">
    <property type="entry name" value="NAD(P)-linked oxidoreductase"/>
    <property type="match status" value="1"/>
</dbReference>
<proteinExistence type="predicted"/>
<evidence type="ECO:0000259" key="1">
    <source>
        <dbReference type="Pfam" id="PF00248"/>
    </source>
</evidence>
<dbReference type="OrthoDB" id="7181835at2"/>
<keyword evidence="3" id="KW-1185">Reference proteome</keyword>
<reference evidence="2 3" key="1">
    <citation type="submission" date="2019-12" db="EMBL/GenBank/DDBJ databases">
        <title>Genomic-based taxomic classification of the family Erythrobacteraceae.</title>
        <authorList>
            <person name="Xu L."/>
        </authorList>
    </citation>
    <scope>NUCLEOTIDE SEQUENCE [LARGE SCALE GENOMIC DNA]</scope>
    <source>
        <strain evidence="2 3">MCCC 1K01500</strain>
    </source>
</reference>
<dbReference type="InterPro" id="IPR020471">
    <property type="entry name" value="AKR"/>
</dbReference>
<sequence>MTQPSFIAGIPLVLGGNVFGWTAKGDEGFAVLDAFYEAGGRMIDTADVYSAWIPEHKGGESESFIGQWLACRGVRGDMKIHTKTGMLSRKVPIQIGSDGDPTLYEPDEVLRSLDASLERLQTDYLDLYYAHRDYEQLPIGQIVGAFDGAAKSGKVRAIGASNFKADRLTAALDTADAEGATPFTALQNEYNLVARGAYGPDLQDVCTSRGIAMLPFFGLAAGYLTGKYRKDADFEQGNRAYRVKDYRDAGEPILAEMDKIAGETGASLPAIALAWLVRQPGIPAPIASARTVEQLESNLEFTRLDLSDEQVERLTAALK</sequence>
<protein>
    <submittedName>
        <fullName evidence="2">Aldo/keto reductase</fullName>
    </submittedName>
</protein>
<organism evidence="2 3">
    <name type="scientific">Croceibacterium salegens</name>
    <dbReference type="NCBI Taxonomy" id="1737568"/>
    <lineage>
        <taxon>Bacteria</taxon>
        <taxon>Pseudomonadati</taxon>
        <taxon>Pseudomonadota</taxon>
        <taxon>Alphaproteobacteria</taxon>
        <taxon>Sphingomonadales</taxon>
        <taxon>Erythrobacteraceae</taxon>
        <taxon>Croceibacterium</taxon>
    </lineage>
</organism>
<evidence type="ECO:0000313" key="2">
    <source>
        <dbReference type="EMBL" id="MXO59676.1"/>
    </source>
</evidence>
<dbReference type="InterPro" id="IPR023210">
    <property type="entry name" value="NADP_OxRdtase_dom"/>
</dbReference>
<dbReference type="Proteomes" id="UP000433652">
    <property type="component" value="Unassembled WGS sequence"/>
</dbReference>
<name>A0A6I4SXU2_9SPHN</name>
<gene>
    <name evidence="2" type="ORF">GRI89_09000</name>
</gene>
<dbReference type="AlphaFoldDB" id="A0A6I4SXU2"/>
<dbReference type="GO" id="GO:0016491">
    <property type="term" value="F:oxidoreductase activity"/>
    <property type="evidence" value="ECO:0007669"/>
    <property type="project" value="InterPro"/>
</dbReference>
<dbReference type="RefSeq" id="WP_159794285.1">
    <property type="nucleotide sequence ID" value="NZ_WTYM01000036.1"/>
</dbReference>
<feature type="domain" description="NADP-dependent oxidoreductase" evidence="1">
    <location>
        <begin position="11"/>
        <end position="317"/>
    </location>
</feature>
<dbReference type="Gene3D" id="3.20.20.100">
    <property type="entry name" value="NADP-dependent oxidoreductase domain"/>
    <property type="match status" value="1"/>
</dbReference>
<dbReference type="InterPro" id="IPR036812">
    <property type="entry name" value="NAD(P)_OxRdtase_dom_sf"/>
</dbReference>